<accession>A0A9P5HEU3</accession>
<feature type="region of interest" description="Disordered" evidence="1">
    <location>
        <begin position="1"/>
        <end position="43"/>
    </location>
</feature>
<reference evidence="2" key="1">
    <citation type="submission" date="2020-03" db="EMBL/GenBank/DDBJ databases">
        <title>Draft Genome Sequence of Cylindrodendrum hubeiense.</title>
        <authorList>
            <person name="Buettner E."/>
            <person name="Kellner H."/>
        </authorList>
    </citation>
    <scope>NUCLEOTIDE SEQUENCE</scope>
    <source>
        <strain evidence="2">IHI 201604</strain>
    </source>
</reference>
<keyword evidence="3" id="KW-1185">Reference proteome</keyword>
<dbReference type="EMBL" id="JAANBB010000019">
    <property type="protein sequence ID" value="KAF7555539.1"/>
    <property type="molecule type" value="Genomic_DNA"/>
</dbReference>
<evidence type="ECO:0000313" key="2">
    <source>
        <dbReference type="EMBL" id="KAF7555539.1"/>
    </source>
</evidence>
<organism evidence="2 3">
    <name type="scientific">Cylindrodendrum hubeiense</name>
    <dbReference type="NCBI Taxonomy" id="595255"/>
    <lineage>
        <taxon>Eukaryota</taxon>
        <taxon>Fungi</taxon>
        <taxon>Dikarya</taxon>
        <taxon>Ascomycota</taxon>
        <taxon>Pezizomycotina</taxon>
        <taxon>Sordariomycetes</taxon>
        <taxon>Hypocreomycetidae</taxon>
        <taxon>Hypocreales</taxon>
        <taxon>Nectriaceae</taxon>
        <taxon>Cylindrodendrum</taxon>
    </lineage>
</organism>
<evidence type="ECO:0000256" key="1">
    <source>
        <dbReference type="SAM" id="MobiDB-lite"/>
    </source>
</evidence>
<dbReference type="AlphaFoldDB" id="A0A9P5HEU3"/>
<gene>
    <name evidence="2" type="ORF">G7Z17_g2080</name>
</gene>
<dbReference type="Proteomes" id="UP000722485">
    <property type="component" value="Unassembled WGS sequence"/>
</dbReference>
<evidence type="ECO:0000313" key="3">
    <source>
        <dbReference type="Proteomes" id="UP000722485"/>
    </source>
</evidence>
<name>A0A9P5HEU3_9HYPO</name>
<comment type="caution">
    <text evidence="2">The sequence shown here is derived from an EMBL/GenBank/DDBJ whole genome shotgun (WGS) entry which is preliminary data.</text>
</comment>
<dbReference type="OrthoDB" id="5090029at2759"/>
<sequence>METSGGKSGPVGSDSLPMREPNRLVGSEPLRKEEPDHTTGSADYSSLPLEIKRMIIREAIPDQIITVWKNHVLASGISALPLLLVDKETRDIVTERRRGYPERRSRRQPDILHFYASYRDQIISLDFASATLKVFEMQLPSADMFLGERRDLPLPFRKVLSVWKKPWGFPSRHPIEERHYTLTELDQFKDQSMRPWPTNDKLPLIEEMTFIFRFGKPFFFSINGFQPDGMSKDKLAAYSLGSDHQKGILLGFRYFKETGLIQFTPLIAAEAEFAVSEAKKIYRNRLPHYDIDCPLVVRISLIERGERPRDEPYHTWTDLRQPNDDDPNWFHRACNAWKLACETWACPLYAKTKIYYAGEEDIPKTVDDQDEEDTADGGVA</sequence>
<protein>
    <submittedName>
        <fullName evidence="2">Uncharacterized protein</fullName>
    </submittedName>
</protein>
<proteinExistence type="predicted"/>